<evidence type="ECO:0000256" key="5">
    <source>
        <dbReference type="ARBA" id="ARBA00022694"/>
    </source>
</evidence>
<keyword evidence="4" id="KW-0949">S-adenosyl-L-methionine</keyword>
<dbReference type="Proteomes" id="UP000216339">
    <property type="component" value="Unassembled WGS sequence"/>
</dbReference>
<organism evidence="8 9">
    <name type="scientific">Rubrivirga marina</name>
    <dbReference type="NCBI Taxonomy" id="1196024"/>
    <lineage>
        <taxon>Bacteria</taxon>
        <taxon>Pseudomonadati</taxon>
        <taxon>Rhodothermota</taxon>
        <taxon>Rhodothermia</taxon>
        <taxon>Rhodothermales</taxon>
        <taxon>Rubricoccaceae</taxon>
        <taxon>Rubrivirga</taxon>
    </lineage>
</organism>
<dbReference type="RefSeq" id="WP_179299727.1">
    <property type="nucleotide sequence ID" value="NZ_MQWD01000001.1"/>
</dbReference>
<dbReference type="EMBL" id="MQWD01000001">
    <property type="protein sequence ID" value="PAP78094.1"/>
    <property type="molecule type" value="Genomic_DNA"/>
</dbReference>
<gene>
    <name evidence="8" type="ORF">BSZ37_17450</name>
</gene>
<evidence type="ECO:0000256" key="1">
    <source>
        <dbReference type="ARBA" id="ARBA00022555"/>
    </source>
</evidence>
<dbReference type="PANTHER" id="PTHR43453">
    <property type="entry name" value="RRNA METHYLASE-LIKE"/>
    <property type="match status" value="1"/>
</dbReference>
<dbReference type="InterPro" id="IPR033671">
    <property type="entry name" value="TrmH"/>
</dbReference>
<dbReference type="SUPFAM" id="SSF75217">
    <property type="entry name" value="alpha/beta knot"/>
    <property type="match status" value="1"/>
</dbReference>
<dbReference type="GO" id="GO:0002938">
    <property type="term" value="P:tRNA guanine ribose methylation"/>
    <property type="evidence" value="ECO:0007669"/>
    <property type="project" value="TreeGrafter"/>
</dbReference>
<evidence type="ECO:0000256" key="2">
    <source>
        <dbReference type="ARBA" id="ARBA00022603"/>
    </source>
</evidence>
<keyword evidence="6" id="KW-0694">RNA-binding</keyword>
<dbReference type="GO" id="GO:0008173">
    <property type="term" value="F:RNA methyltransferase activity"/>
    <property type="evidence" value="ECO:0007669"/>
    <property type="project" value="InterPro"/>
</dbReference>
<dbReference type="GO" id="GO:0000049">
    <property type="term" value="F:tRNA binding"/>
    <property type="evidence" value="ECO:0007669"/>
    <property type="project" value="UniProtKB-KW"/>
</dbReference>
<sequence>MLPPPPFFDLPDAVPVGDVTYPAETVRTILDPYLTDERRDRIAAVAAARAFGVVPVLEGLVDPGNVNAVLRSAEGLGFGAAHVVALEGDAADLAAQIRGGEDEPTVADRRATRRASQGAHKWVELRAWDDPAAYVRWVHEHGGKVAVTALRDDALPIDAWDFSQPTALVVGNEHAGASEAMLEAADAALLLPLDGFVQSYNVSVAAALALYHARADRLRRSGRHADLDDDAQRRLRAHYTARAVPLAEALLAEHVRRGT</sequence>
<dbReference type="Pfam" id="PF00588">
    <property type="entry name" value="SpoU_methylase"/>
    <property type="match status" value="1"/>
</dbReference>
<evidence type="ECO:0000256" key="4">
    <source>
        <dbReference type="ARBA" id="ARBA00022691"/>
    </source>
</evidence>
<dbReference type="InterPro" id="IPR001537">
    <property type="entry name" value="SpoU_MeTrfase"/>
</dbReference>
<accession>A0A271J4V8</accession>
<comment type="caution">
    <text evidence="8">The sequence shown here is derived from an EMBL/GenBank/DDBJ whole genome shotgun (WGS) entry which is preliminary data.</text>
</comment>
<dbReference type="PANTHER" id="PTHR43453:SF1">
    <property type="entry name" value="TRNA_RRNA METHYLTRANSFERASE SPOU TYPE DOMAIN-CONTAINING PROTEIN"/>
    <property type="match status" value="1"/>
</dbReference>
<reference evidence="8 9" key="1">
    <citation type="submission" date="2016-11" db="EMBL/GenBank/DDBJ databases">
        <title>Study of marine rhodopsin-containing bacteria.</title>
        <authorList>
            <person name="Yoshizawa S."/>
            <person name="Kumagai Y."/>
            <person name="Kogure K."/>
        </authorList>
    </citation>
    <scope>NUCLEOTIDE SEQUENCE [LARGE SCALE GENOMIC DNA]</scope>
    <source>
        <strain evidence="8 9">SAORIC-28</strain>
    </source>
</reference>
<dbReference type="InterPro" id="IPR029028">
    <property type="entry name" value="Alpha/beta_knot_MTases"/>
</dbReference>
<evidence type="ECO:0000313" key="8">
    <source>
        <dbReference type="EMBL" id="PAP78094.1"/>
    </source>
</evidence>
<dbReference type="AlphaFoldDB" id="A0A271J4V8"/>
<keyword evidence="2" id="KW-0489">Methyltransferase</keyword>
<protein>
    <recommendedName>
        <fullName evidence="7">tRNA/rRNA methyltransferase SpoU type domain-containing protein</fullName>
    </recommendedName>
</protein>
<evidence type="ECO:0000259" key="7">
    <source>
        <dbReference type="Pfam" id="PF00588"/>
    </source>
</evidence>
<dbReference type="Gene3D" id="3.40.1280.10">
    <property type="match status" value="1"/>
</dbReference>
<evidence type="ECO:0000256" key="6">
    <source>
        <dbReference type="ARBA" id="ARBA00022884"/>
    </source>
</evidence>
<keyword evidence="9" id="KW-1185">Reference proteome</keyword>
<evidence type="ECO:0000256" key="3">
    <source>
        <dbReference type="ARBA" id="ARBA00022679"/>
    </source>
</evidence>
<proteinExistence type="predicted"/>
<keyword evidence="5" id="KW-0819">tRNA processing</keyword>
<keyword evidence="1" id="KW-0820">tRNA-binding</keyword>
<feature type="domain" description="tRNA/rRNA methyltransferase SpoU type" evidence="7">
    <location>
        <begin position="56"/>
        <end position="211"/>
    </location>
</feature>
<dbReference type="InterPro" id="IPR029026">
    <property type="entry name" value="tRNA_m1G_MTases_N"/>
</dbReference>
<keyword evidence="3" id="KW-0808">Transferase</keyword>
<name>A0A271J4V8_9BACT</name>
<evidence type="ECO:0000313" key="9">
    <source>
        <dbReference type="Proteomes" id="UP000216339"/>
    </source>
</evidence>